<dbReference type="GeneID" id="90967987"/>
<evidence type="ECO:0000313" key="1">
    <source>
        <dbReference type="EMBL" id="QLI71402.1"/>
    </source>
</evidence>
<organism evidence="1 2">
    <name type="scientific">Metarhizium brunneum</name>
    <dbReference type="NCBI Taxonomy" id="500148"/>
    <lineage>
        <taxon>Eukaryota</taxon>
        <taxon>Fungi</taxon>
        <taxon>Dikarya</taxon>
        <taxon>Ascomycota</taxon>
        <taxon>Pezizomycotina</taxon>
        <taxon>Sordariomycetes</taxon>
        <taxon>Hypocreomycetidae</taxon>
        <taxon>Hypocreales</taxon>
        <taxon>Clavicipitaceae</taxon>
        <taxon>Metarhizium</taxon>
    </lineage>
</organism>
<protein>
    <submittedName>
        <fullName evidence="1">Uncharacterized protein</fullName>
    </submittedName>
</protein>
<dbReference type="RefSeq" id="XP_065987230.1">
    <property type="nucleotide sequence ID" value="XM_066131070.1"/>
</dbReference>
<accession>A0A7D5YVV7</accession>
<dbReference type="Proteomes" id="UP000510686">
    <property type="component" value="Chromosome 4"/>
</dbReference>
<dbReference type="AlphaFoldDB" id="A0A7D5YVV7"/>
<proteinExistence type="predicted"/>
<sequence>MRGLAKAGMEMRVGQAGWRSEDLRPQATSAATPMLVKVEDKLVQPDALVRRVLVSNGAAGLFPGGLVADKCDSRGVSGSHRE</sequence>
<name>A0A7D5YVV7_9HYPO</name>
<dbReference type="KEGG" id="mbrn:90967987"/>
<evidence type="ECO:0000313" key="2">
    <source>
        <dbReference type="Proteomes" id="UP000510686"/>
    </source>
</evidence>
<gene>
    <name evidence="1" type="ORF">G6M90_00g077360</name>
</gene>
<reference evidence="1 2" key="1">
    <citation type="submission" date="2020-07" db="EMBL/GenBank/DDBJ databases">
        <title>Telomere length de novo assembly of all 7 chromosomes of the fungus, Metarhizium brunneum, using a novel assembly pipeline.</title>
        <authorList>
            <person name="Saud z."/>
            <person name="Kortsinoglou A."/>
            <person name="Kouvelis V.N."/>
            <person name="Butt T.M."/>
        </authorList>
    </citation>
    <scope>NUCLEOTIDE SEQUENCE [LARGE SCALE GENOMIC DNA]</scope>
    <source>
        <strain evidence="1 2">4556</strain>
    </source>
</reference>
<dbReference type="EMBL" id="CP058935">
    <property type="protein sequence ID" value="QLI71402.1"/>
    <property type="molecule type" value="Genomic_DNA"/>
</dbReference>
<keyword evidence="2" id="KW-1185">Reference proteome</keyword>